<dbReference type="HOGENOM" id="CLU_205603_0_0_1"/>
<dbReference type="STRING" id="930990.A0A067M1I0"/>
<evidence type="ECO:0000313" key="1">
    <source>
        <dbReference type="EMBL" id="KDQ09399.1"/>
    </source>
</evidence>
<gene>
    <name evidence="1" type="ORF">BOTBODRAFT_76812</name>
</gene>
<sequence length="66" mass="7605">FNPNRVEKILKQIDIGPDLTQEQRAEVMELVAEFADIFTTSLKEVLPIDFIKHKLTIDPTVKLPTR</sequence>
<feature type="non-terminal residue" evidence="1">
    <location>
        <position position="66"/>
    </location>
</feature>
<dbReference type="AlphaFoldDB" id="A0A067M1I0"/>
<protein>
    <submittedName>
        <fullName evidence="1">Uncharacterized protein</fullName>
    </submittedName>
</protein>
<dbReference type="OrthoDB" id="3363652at2759"/>
<organism evidence="1 2">
    <name type="scientific">Botryobasidium botryosum (strain FD-172 SS1)</name>
    <dbReference type="NCBI Taxonomy" id="930990"/>
    <lineage>
        <taxon>Eukaryota</taxon>
        <taxon>Fungi</taxon>
        <taxon>Dikarya</taxon>
        <taxon>Basidiomycota</taxon>
        <taxon>Agaricomycotina</taxon>
        <taxon>Agaricomycetes</taxon>
        <taxon>Cantharellales</taxon>
        <taxon>Botryobasidiaceae</taxon>
        <taxon>Botryobasidium</taxon>
    </lineage>
</organism>
<name>A0A067M1I0_BOTB1</name>
<proteinExistence type="predicted"/>
<feature type="non-terminal residue" evidence="1">
    <location>
        <position position="1"/>
    </location>
</feature>
<evidence type="ECO:0000313" key="2">
    <source>
        <dbReference type="Proteomes" id="UP000027195"/>
    </source>
</evidence>
<accession>A0A067M1I0</accession>
<dbReference type="Proteomes" id="UP000027195">
    <property type="component" value="Unassembled WGS sequence"/>
</dbReference>
<reference evidence="2" key="1">
    <citation type="journal article" date="2014" name="Proc. Natl. Acad. Sci. U.S.A.">
        <title>Extensive sampling of basidiomycete genomes demonstrates inadequacy of the white-rot/brown-rot paradigm for wood decay fungi.</title>
        <authorList>
            <person name="Riley R."/>
            <person name="Salamov A.A."/>
            <person name="Brown D.W."/>
            <person name="Nagy L.G."/>
            <person name="Floudas D."/>
            <person name="Held B.W."/>
            <person name="Levasseur A."/>
            <person name="Lombard V."/>
            <person name="Morin E."/>
            <person name="Otillar R."/>
            <person name="Lindquist E.A."/>
            <person name="Sun H."/>
            <person name="LaButti K.M."/>
            <person name="Schmutz J."/>
            <person name="Jabbour D."/>
            <person name="Luo H."/>
            <person name="Baker S.E."/>
            <person name="Pisabarro A.G."/>
            <person name="Walton J.D."/>
            <person name="Blanchette R.A."/>
            <person name="Henrissat B."/>
            <person name="Martin F."/>
            <person name="Cullen D."/>
            <person name="Hibbett D.S."/>
            <person name="Grigoriev I.V."/>
        </authorList>
    </citation>
    <scope>NUCLEOTIDE SEQUENCE [LARGE SCALE GENOMIC DNA]</scope>
    <source>
        <strain evidence="2">FD-172 SS1</strain>
    </source>
</reference>
<dbReference type="EMBL" id="KL198079">
    <property type="protein sequence ID" value="KDQ09399.1"/>
    <property type="molecule type" value="Genomic_DNA"/>
</dbReference>
<keyword evidence="2" id="KW-1185">Reference proteome</keyword>
<dbReference type="InParanoid" id="A0A067M1I0"/>